<comment type="caution">
    <text evidence="2">The sequence shown here is derived from an EMBL/GenBank/DDBJ whole genome shotgun (WGS) entry which is preliminary data.</text>
</comment>
<proteinExistence type="predicted"/>
<evidence type="ECO:0000256" key="1">
    <source>
        <dbReference type="SAM" id="MobiDB-lite"/>
    </source>
</evidence>
<name>A0ABV6AVD4_9DEIO</name>
<gene>
    <name evidence="2" type="ORF">ACFFLM_05665</name>
</gene>
<reference evidence="2 3" key="1">
    <citation type="submission" date="2024-09" db="EMBL/GenBank/DDBJ databases">
        <authorList>
            <person name="Sun Q."/>
            <person name="Mori K."/>
        </authorList>
    </citation>
    <scope>NUCLEOTIDE SEQUENCE [LARGE SCALE GENOMIC DNA]</scope>
    <source>
        <strain evidence="2 3">JCM 13503</strain>
    </source>
</reference>
<evidence type="ECO:0000313" key="3">
    <source>
        <dbReference type="Proteomes" id="UP001589733"/>
    </source>
</evidence>
<feature type="region of interest" description="Disordered" evidence="1">
    <location>
        <begin position="109"/>
        <end position="146"/>
    </location>
</feature>
<keyword evidence="3" id="KW-1185">Reference proteome</keyword>
<dbReference type="EMBL" id="JBHLYR010000015">
    <property type="protein sequence ID" value="MFB9991456.1"/>
    <property type="molecule type" value="Genomic_DNA"/>
</dbReference>
<evidence type="ECO:0000313" key="2">
    <source>
        <dbReference type="EMBL" id="MFB9991456.1"/>
    </source>
</evidence>
<accession>A0ABV6AVD4</accession>
<sequence length="146" mass="16002">MTHAHAQHSARTHATFQTRAVAWVREAFGSEPADDRAERAHHFLEEALETVQAAGTSHQEALELVTYVYERPAGDVAQEVGGVLLTLAPFAAAHGVDMQAAGETELARVSRTDEHLAGGGHRSVRSRKKMPQQPRPAPVRRLDERL</sequence>
<dbReference type="RefSeq" id="WP_380006490.1">
    <property type="nucleotide sequence ID" value="NZ_JBHLYR010000015.1"/>
</dbReference>
<protein>
    <submittedName>
        <fullName evidence="2">Uncharacterized protein</fullName>
    </submittedName>
</protein>
<organism evidence="2 3">
    <name type="scientific">Deinococcus oregonensis</name>
    <dbReference type="NCBI Taxonomy" id="1805970"/>
    <lineage>
        <taxon>Bacteria</taxon>
        <taxon>Thermotogati</taxon>
        <taxon>Deinococcota</taxon>
        <taxon>Deinococci</taxon>
        <taxon>Deinococcales</taxon>
        <taxon>Deinococcaceae</taxon>
        <taxon>Deinococcus</taxon>
    </lineage>
</organism>
<dbReference type="Proteomes" id="UP001589733">
    <property type="component" value="Unassembled WGS sequence"/>
</dbReference>